<proteinExistence type="predicted"/>
<evidence type="ECO:0000313" key="2">
    <source>
        <dbReference type="Proteomes" id="UP000887458"/>
    </source>
</evidence>
<gene>
    <name evidence="1" type="ORF">DERP_004982</name>
</gene>
<organism evidence="1 2">
    <name type="scientific">Dermatophagoides pteronyssinus</name>
    <name type="common">European house dust mite</name>
    <dbReference type="NCBI Taxonomy" id="6956"/>
    <lineage>
        <taxon>Eukaryota</taxon>
        <taxon>Metazoa</taxon>
        <taxon>Ecdysozoa</taxon>
        <taxon>Arthropoda</taxon>
        <taxon>Chelicerata</taxon>
        <taxon>Arachnida</taxon>
        <taxon>Acari</taxon>
        <taxon>Acariformes</taxon>
        <taxon>Sarcoptiformes</taxon>
        <taxon>Astigmata</taxon>
        <taxon>Psoroptidia</taxon>
        <taxon>Analgoidea</taxon>
        <taxon>Pyroglyphidae</taxon>
        <taxon>Dermatophagoidinae</taxon>
        <taxon>Dermatophagoides</taxon>
    </lineage>
</organism>
<dbReference type="EMBL" id="NJHN03000017">
    <property type="protein sequence ID" value="KAH9425764.1"/>
    <property type="molecule type" value="Genomic_DNA"/>
</dbReference>
<protein>
    <submittedName>
        <fullName evidence="1">Uncharacterized protein</fullName>
    </submittedName>
</protein>
<name>A0ABQ8JT32_DERPT</name>
<comment type="caution">
    <text evidence="1">The sequence shown here is derived from an EMBL/GenBank/DDBJ whole genome shotgun (WGS) entry which is preliminary data.</text>
</comment>
<reference evidence="1 2" key="1">
    <citation type="journal article" date="2018" name="J. Allergy Clin. Immunol.">
        <title>High-quality assembly of Dermatophagoides pteronyssinus genome and transcriptome reveals a wide range of novel allergens.</title>
        <authorList>
            <person name="Liu X.Y."/>
            <person name="Yang K.Y."/>
            <person name="Wang M.Q."/>
            <person name="Kwok J.S."/>
            <person name="Zeng X."/>
            <person name="Yang Z."/>
            <person name="Xiao X.J."/>
            <person name="Lau C.P."/>
            <person name="Li Y."/>
            <person name="Huang Z.M."/>
            <person name="Ba J.G."/>
            <person name="Yim A.K."/>
            <person name="Ouyang C.Y."/>
            <person name="Ngai S.M."/>
            <person name="Chan T.F."/>
            <person name="Leung E.L."/>
            <person name="Liu L."/>
            <person name="Liu Z.G."/>
            <person name="Tsui S.K."/>
        </authorList>
    </citation>
    <scope>NUCLEOTIDE SEQUENCE [LARGE SCALE GENOMIC DNA]</scope>
    <source>
        <strain evidence="1">Derp</strain>
    </source>
</reference>
<keyword evidence="2" id="KW-1185">Reference proteome</keyword>
<sequence length="116" mass="13159">MVAQTGLGYFDSVEFELNKSASLRRIRNFFLNIRFDGVSSIFLAFNLINAVMNDSQFSGDDFRIALNITNVEPESSIKIIRIEITSLHWFLRNGHIVCNDPGTKIDDVDQNQNSNS</sequence>
<reference evidence="1 2" key="2">
    <citation type="journal article" date="2022" name="Mol. Biol. Evol.">
        <title>Comparative Genomics Reveals Insights into the Divergent Evolution of Astigmatic Mites and Household Pest Adaptations.</title>
        <authorList>
            <person name="Xiong Q."/>
            <person name="Wan A.T."/>
            <person name="Liu X."/>
            <person name="Fung C.S."/>
            <person name="Xiao X."/>
            <person name="Malainual N."/>
            <person name="Hou J."/>
            <person name="Wang L."/>
            <person name="Wang M."/>
            <person name="Yang K.Y."/>
            <person name="Cui Y."/>
            <person name="Leung E.L."/>
            <person name="Nong W."/>
            <person name="Shin S.K."/>
            <person name="Au S.W."/>
            <person name="Jeong K.Y."/>
            <person name="Chew F.T."/>
            <person name="Hui J.H."/>
            <person name="Leung T.F."/>
            <person name="Tungtrongchitr A."/>
            <person name="Zhong N."/>
            <person name="Liu Z."/>
            <person name="Tsui S.K."/>
        </authorList>
    </citation>
    <scope>NUCLEOTIDE SEQUENCE [LARGE SCALE GENOMIC DNA]</scope>
    <source>
        <strain evidence="1">Derp</strain>
    </source>
</reference>
<evidence type="ECO:0000313" key="1">
    <source>
        <dbReference type="EMBL" id="KAH9425764.1"/>
    </source>
</evidence>
<dbReference type="Proteomes" id="UP000887458">
    <property type="component" value="Unassembled WGS sequence"/>
</dbReference>
<accession>A0ABQ8JT32</accession>